<gene>
    <name evidence="1" type="ORF">NDU88_007741</name>
</gene>
<evidence type="ECO:0008006" key="3">
    <source>
        <dbReference type="Google" id="ProtNLM"/>
    </source>
</evidence>
<name>A0AAV7STP3_PLEWA</name>
<reference evidence="1" key="1">
    <citation type="journal article" date="2022" name="bioRxiv">
        <title>Sequencing and chromosome-scale assembly of the giantPleurodeles waltlgenome.</title>
        <authorList>
            <person name="Brown T."/>
            <person name="Elewa A."/>
            <person name="Iarovenko S."/>
            <person name="Subramanian E."/>
            <person name="Araus A.J."/>
            <person name="Petzold A."/>
            <person name="Susuki M."/>
            <person name="Suzuki K.-i.T."/>
            <person name="Hayashi T."/>
            <person name="Toyoda A."/>
            <person name="Oliveira C."/>
            <person name="Osipova E."/>
            <person name="Leigh N.D."/>
            <person name="Simon A."/>
            <person name="Yun M.H."/>
        </authorList>
    </citation>
    <scope>NUCLEOTIDE SEQUENCE</scope>
    <source>
        <strain evidence="1">20211129_DDA</strain>
        <tissue evidence="1">Liver</tissue>
    </source>
</reference>
<proteinExistence type="predicted"/>
<dbReference type="Proteomes" id="UP001066276">
    <property type="component" value="Chromosome 4_2"/>
</dbReference>
<comment type="caution">
    <text evidence="1">The sequence shown here is derived from an EMBL/GenBank/DDBJ whole genome shotgun (WGS) entry which is preliminary data.</text>
</comment>
<evidence type="ECO:0000313" key="1">
    <source>
        <dbReference type="EMBL" id="KAJ1167349.1"/>
    </source>
</evidence>
<dbReference type="AlphaFoldDB" id="A0AAV7STP3"/>
<keyword evidence="2" id="KW-1185">Reference proteome</keyword>
<sequence>MRQAYGMICCTAALRLPSGGATGPSTSAARPSSGVECLALLPPNRVQTKRLPPRAPMMSKACGQLADGVTAAWTPEAEAHH</sequence>
<dbReference type="EMBL" id="JANPWB010000008">
    <property type="protein sequence ID" value="KAJ1167349.1"/>
    <property type="molecule type" value="Genomic_DNA"/>
</dbReference>
<evidence type="ECO:0000313" key="2">
    <source>
        <dbReference type="Proteomes" id="UP001066276"/>
    </source>
</evidence>
<protein>
    <recommendedName>
        <fullName evidence="3">Secreted protein</fullName>
    </recommendedName>
</protein>
<accession>A0AAV7STP3</accession>
<organism evidence="1 2">
    <name type="scientific">Pleurodeles waltl</name>
    <name type="common">Iberian ribbed newt</name>
    <dbReference type="NCBI Taxonomy" id="8319"/>
    <lineage>
        <taxon>Eukaryota</taxon>
        <taxon>Metazoa</taxon>
        <taxon>Chordata</taxon>
        <taxon>Craniata</taxon>
        <taxon>Vertebrata</taxon>
        <taxon>Euteleostomi</taxon>
        <taxon>Amphibia</taxon>
        <taxon>Batrachia</taxon>
        <taxon>Caudata</taxon>
        <taxon>Salamandroidea</taxon>
        <taxon>Salamandridae</taxon>
        <taxon>Pleurodelinae</taxon>
        <taxon>Pleurodeles</taxon>
    </lineage>
</organism>